<proteinExistence type="predicted"/>
<keyword evidence="3" id="KW-1185">Reference proteome</keyword>
<dbReference type="EMBL" id="QCZH01000008">
    <property type="protein sequence ID" value="PWA09110.1"/>
    <property type="molecule type" value="Genomic_DNA"/>
</dbReference>
<dbReference type="GO" id="GO:0016740">
    <property type="term" value="F:transferase activity"/>
    <property type="evidence" value="ECO:0007669"/>
    <property type="project" value="UniProtKB-KW"/>
</dbReference>
<comment type="caution">
    <text evidence="2">The sequence shown here is derived from an EMBL/GenBank/DDBJ whole genome shotgun (WGS) entry which is preliminary data.</text>
</comment>
<gene>
    <name evidence="2" type="ORF">DB891_09210</name>
</gene>
<dbReference type="Pfam" id="PF03417">
    <property type="entry name" value="AAT"/>
    <property type="match status" value="1"/>
</dbReference>
<dbReference type="NCBIfam" id="NF040521">
    <property type="entry name" value="C45_proenzyme"/>
    <property type="match status" value="1"/>
</dbReference>
<protein>
    <submittedName>
        <fullName evidence="2">Acyl-CoA--6-aminopenicillanic acid acyl-transferase</fullName>
    </submittedName>
</protein>
<dbReference type="PANTHER" id="PTHR35190:SF2">
    <property type="entry name" value="PROTEIN DCD1B"/>
    <property type="match status" value="1"/>
</dbReference>
<dbReference type="OrthoDB" id="5480874at2"/>
<name>A0A2U1JV72_9FLAO</name>
<dbReference type="InterPro" id="IPR047794">
    <property type="entry name" value="C45_proenzyme-like"/>
</dbReference>
<dbReference type="InterPro" id="IPR005079">
    <property type="entry name" value="Peptidase_C45_hydrolase"/>
</dbReference>
<keyword evidence="2" id="KW-0808">Transferase</keyword>
<dbReference type="PROSITE" id="PS51257">
    <property type="entry name" value="PROKAR_LIPOPROTEIN"/>
    <property type="match status" value="1"/>
</dbReference>
<dbReference type="Gene3D" id="3.60.60.10">
    <property type="entry name" value="Penicillin V Acylase, Chain A"/>
    <property type="match status" value="1"/>
</dbReference>
<evidence type="ECO:0000259" key="1">
    <source>
        <dbReference type="Pfam" id="PF03417"/>
    </source>
</evidence>
<dbReference type="RefSeq" id="WP_116762793.1">
    <property type="nucleotide sequence ID" value="NZ_QCZH01000008.1"/>
</dbReference>
<dbReference type="AlphaFoldDB" id="A0A2U1JV72"/>
<feature type="domain" description="Peptidase C45 hydrolase" evidence="1">
    <location>
        <begin position="187"/>
        <end position="382"/>
    </location>
</feature>
<reference evidence="2 3" key="1">
    <citation type="submission" date="2018-04" db="EMBL/GenBank/DDBJ databases">
        <title>Flavobacterium sp. nov., isolated from glacier ice.</title>
        <authorList>
            <person name="Liu Q."/>
            <person name="Xin Y.-H."/>
        </authorList>
    </citation>
    <scope>NUCLEOTIDE SEQUENCE [LARGE SCALE GENOMIC DNA]</scope>
    <source>
        <strain evidence="2 3">LB2P30</strain>
    </source>
</reference>
<evidence type="ECO:0000313" key="2">
    <source>
        <dbReference type="EMBL" id="PWA09110.1"/>
    </source>
</evidence>
<dbReference type="InterPro" id="IPR047803">
    <property type="entry name" value="DCD1A/B-like"/>
</dbReference>
<accession>A0A2U1JV72</accession>
<sequence>MENRIRYAFLVAFIFLLASCGTSNSMRHQPELTGYNDVVPPVKKHSNTSFSMGNNFLFKNKQNLWELYVEGDPLERGLVMGSLTDSLILKQNRLFFSKIKEIVPSKFKQRMLRNFLKWYNRKLYLNVPEEYQTEIYGVSKNSNPEYDYLASSYQRSLYLHAAHDIGHVLQDFKFAGCSSFAAWGDKTEDGSLILGRNLDFYAGDDFAQDKLVSFVNPKKGHPFMMVTWPGMIGVLSGMNIEGLTVTINSAKSKIPLIAKTPISILTREILQYAKNIEEAIVIAKKRKVFVSESIMVGSAYDKKAILIEVSPDTMGIYDVPNSNQLICTNHFQSNSLKNADRNLDQIVNSHSKYRYDRMTQLLAENKKITPQVAVNILRNTEGFNNLPLGYGNEKAINYLLAHHGVVFKPDQLLVWVSANPYQLGEFVCYDLNTIFKNRKCNDTIVSSEKNTVSLGESGMPFPNKIEENLFMGVSLEDEKRNIPKDPFLETTVYKNYELFRLEDRKMDAFLKNKKGLPVNFIEFYQSLNPDYWVVYYKAGLYFYQNKKFVLAKEQFEKALTKEIGTLTEREVVSHYLKKIKRKL</sequence>
<dbReference type="PANTHER" id="PTHR35190">
    <property type="entry name" value="PROTEIN DCD1B"/>
    <property type="match status" value="1"/>
</dbReference>
<organism evidence="2 3">
    <name type="scientific">Flavobacterium laiguense</name>
    <dbReference type="NCBI Taxonomy" id="2169409"/>
    <lineage>
        <taxon>Bacteria</taxon>
        <taxon>Pseudomonadati</taxon>
        <taxon>Bacteroidota</taxon>
        <taxon>Flavobacteriia</taxon>
        <taxon>Flavobacteriales</taxon>
        <taxon>Flavobacteriaceae</taxon>
        <taxon>Flavobacterium</taxon>
    </lineage>
</organism>
<dbReference type="Proteomes" id="UP000245618">
    <property type="component" value="Unassembled WGS sequence"/>
</dbReference>
<evidence type="ECO:0000313" key="3">
    <source>
        <dbReference type="Proteomes" id="UP000245618"/>
    </source>
</evidence>